<keyword evidence="1" id="KW-0472">Membrane</keyword>
<feature type="transmembrane region" description="Helical" evidence="1">
    <location>
        <begin position="112"/>
        <end position="136"/>
    </location>
</feature>
<dbReference type="EMBL" id="JXYQ01000058">
    <property type="protein sequence ID" value="KJA09561.1"/>
    <property type="molecule type" value="Genomic_DNA"/>
</dbReference>
<dbReference type="SUPFAM" id="SSF48317">
    <property type="entry name" value="Acid phosphatase/Vanadium-dependent haloperoxidase"/>
    <property type="match status" value="1"/>
</dbReference>
<dbReference type="InterPro" id="IPR036938">
    <property type="entry name" value="PAP2/HPO_sf"/>
</dbReference>
<dbReference type="Pfam" id="PF01569">
    <property type="entry name" value="PAP2"/>
    <property type="match status" value="1"/>
</dbReference>
<dbReference type="PANTHER" id="PTHR14969:SF13">
    <property type="entry name" value="AT30094P"/>
    <property type="match status" value="1"/>
</dbReference>
<dbReference type="Proteomes" id="UP000032566">
    <property type="component" value="Unassembled WGS sequence"/>
</dbReference>
<keyword evidence="1" id="KW-1133">Transmembrane helix</keyword>
<dbReference type="PANTHER" id="PTHR14969">
    <property type="entry name" value="SPHINGOSINE-1-PHOSPHATE PHOSPHOHYDROLASE"/>
    <property type="match status" value="1"/>
</dbReference>
<evidence type="ECO:0000313" key="3">
    <source>
        <dbReference type="EMBL" id="KJA09561.1"/>
    </source>
</evidence>
<protein>
    <submittedName>
        <fullName evidence="3">Phosphoesterase PA-phosphatase</fullName>
    </submittedName>
</protein>
<reference evidence="3 4" key="1">
    <citation type="submission" date="2014-12" db="EMBL/GenBank/DDBJ databases">
        <title>Isolation of bacteria from lake water.</title>
        <authorList>
            <person name="Sheng K.-Y."/>
            <person name="Chin P.-S."/>
            <person name="Chan K.-G."/>
            <person name="Tan G.S."/>
        </authorList>
    </citation>
    <scope>NUCLEOTIDE SEQUENCE [LARGE SCALE GENOMIC DNA]</scope>
    <source>
        <strain evidence="3 4">KY4</strain>
    </source>
</reference>
<dbReference type="OrthoDB" id="9780918at2"/>
<evidence type="ECO:0000256" key="1">
    <source>
        <dbReference type="SAM" id="Phobius"/>
    </source>
</evidence>
<dbReference type="CDD" id="cd03392">
    <property type="entry name" value="PAP2_like_2"/>
    <property type="match status" value="1"/>
</dbReference>
<evidence type="ECO:0000259" key="2">
    <source>
        <dbReference type="SMART" id="SM00014"/>
    </source>
</evidence>
<keyword evidence="4" id="KW-1185">Reference proteome</keyword>
<dbReference type="AlphaFoldDB" id="A0A0D7K5D6"/>
<feature type="domain" description="Phosphatidic acid phosphatase type 2/haloperoxidase" evidence="2">
    <location>
        <begin position="143"/>
        <end position="257"/>
    </location>
</feature>
<feature type="transmembrane region" description="Helical" evidence="1">
    <location>
        <begin position="143"/>
        <end position="162"/>
    </location>
</feature>
<gene>
    <name evidence="3" type="ORF">RP29_15910</name>
</gene>
<dbReference type="STRING" id="80878.RP29_15910"/>
<dbReference type="RefSeq" id="WP_044400723.1">
    <property type="nucleotide sequence ID" value="NZ_JXYQ01000058.1"/>
</dbReference>
<dbReference type="PATRIC" id="fig|80878.5.peg.3091"/>
<dbReference type="SMART" id="SM00014">
    <property type="entry name" value="acidPPc"/>
    <property type="match status" value="1"/>
</dbReference>
<sequence>MDLHTLATTVARHPIALWLLGMTAGALLGSGALWALKTLRHRPSPVRHLLHAASATTVMLLSMAAAACALLAGGALMAELAEDWQHTGTRSRVDEGIAQQLRLHADMAALRWFGALTHLGDTAVLTTLTLAVTAALWWRRHRLLAVGWLVAMAGNGLLTKILKDVFARVRPEHVHGAAQADGFSFPSGHSSASMVAYAMLAYLAVRLLPRAWQLPAVCCAGALIFTTGWSRVVLHVHYVSDVLAGWVLGGTWMVCTVLIMDSMARWRGAPAALARQ</sequence>
<organism evidence="3 4">
    <name type="scientific">Acidovorax temperans</name>
    <dbReference type="NCBI Taxonomy" id="80878"/>
    <lineage>
        <taxon>Bacteria</taxon>
        <taxon>Pseudomonadati</taxon>
        <taxon>Pseudomonadota</taxon>
        <taxon>Betaproteobacteria</taxon>
        <taxon>Burkholderiales</taxon>
        <taxon>Comamonadaceae</taxon>
        <taxon>Acidovorax</taxon>
    </lineage>
</organism>
<feature type="transmembrane region" description="Helical" evidence="1">
    <location>
        <begin position="242"/>
        <end position="260"/>
    </location>
</feature>
<keyword evidence="1" id="KW-0812">Transmembrane</keyword>
<feature type="transmembrane region" description="Helical" evidence="1">
    <location>
        <begin position="212"/>
        <end position="230"/>
    </location>
</feature>
<evidence type="ECO:0000313" key="4">
    <source>
        <dbReference type="Proteomes" id="UP000032566"/>
    </source>
</evidence>
<comment type="caution">
    <text evidence="3">The sequence shown here is derived from an EMBL/GenBank/DDBJ whole genome shotgun (WGS) entry which is preliminary data.</text>
</comment>
<proteinExistence type="predicted"/>
<dbReference type="Gene3D" id="1.20.144.10">
    <property type="entry name" value="Phosphatidic acid phosphatase type 2/haloperoxidase"/>
    <property type="match status" value="2"/>
</dbReference>
<feature type="transmembrane region" description="Helical" evidence="1">
    <location>
        <begin position="48"/>
        <end position="72"/>
    </location>
</feature>
<feature type="transmembrane region" description="Helical" evidence="1">
    <location>
        <begin position="182"/>
        <end position="205"/>
    </location>
</feature>
<feature type="transmembrane region" description="Helical" evidence="1">
    <location>
        <begin position="15"/>
        <end position="36"/>
    </location>
</feature>
<name>A0A0D7K5D6_9BURK</name>
<dbReference type="InterPro" id="IPR000326">
    <property type="entry name" value="PAP2/HPO"/>
</dbReference>
<accession>A0A0D7K5D6</accession>